<proteinExistence type="predicted"/>
<sequence length="87" mass="9435">MGNVSFDARRGRIRARVINPGRESAWEIPFGPEGRKGQPGTQTRNVHTPSVACGEGHAIRVPCPESDQKARRRSTQPQGTQAVGQST</sequence>
<name>A0ABQ8UUM1_9EUKA</name>
<dbReference type="EMBL" id="JAPMOS010000001">
    <property type="protein sequence ID" value="KAJ4462819.1"/>
    <property type="molecule type" value="Genomic_DNA"/>
</dbReference>
<evidence type="ECO:0000313" key="2">
    <source>
        <dbReference type="EMBL" id="KAJ4462819.1"/>
    </source>
</evidence>
<feature type="compositionally biased region" description="Polar residues" evidence="1">
    <location>
        <begin position="75"/>
        <end position="87"/>
    </location>
</feature>
<protein>
    <submittedName>
        <fullName evidence="2">Uncharacterized protein</fullName>
    </submittedName>
</protein>
<comment type="caution">
    <text evidence="2">The sequence shown here is derived from an EMBL/GenBank/DDBJ whole genome shotgun (WGS) entry which is preliminary data.</text>
</comment>
<evidence type="ECO:0000313" key="3">
    <source>
        <dbReference type="Proteomes" id="UP001141327"/>
    </source>
</evidence>
<evidence type="ECO:0000256" key="1">
    <source>
        <dbReference type="SAM" id="MobiDB-lite"/>
    </source>
</evidence>
<gene>
    <name evidence="2" type="ORF">PAPYR_8</name>
</gene>
<reference evidence="2" key="1">
    <citation type="journal article" date="2022" name="bioRxiv">
        <title>Genomics of Preaxostyla Flagellates Illuminates Evolutionary Transitions and the Path Towards Mitochondrial Loss.</title>
        <authorList>
            <person name="Novak L.V.F."/>
            <person name="Treitli S.C."/>
            <person name="Pyrih J."/>
            <person name="Halakuc P."/>
            <person name="Pipaliya S.V."/>
            <person name="Vacek V."/>
            <person name="Brzon O."/>
            <person name="Soukal P."/>
            <person name="Eme L."/>
            <person name="Dacks J.B."/>
            <person name="Karnkowska A."/>
            <person name="Elias M."/>
            <person name="Hampl V."/>
        </authorList>
    </citation>
    <scope>NUCLEOTIDE SEQUENCE</scope>
    <source>
        <strain evidence="2">RCP-MX</strain>
    </source>
</reference>
<organism evidence="2 3">
    <name type="scientific">Paratrimastix pyriformis</name>
    <dbReference type="NCBI Taxonomy" id="342808"/>
    <lineage>
        <taxon>Eukaryota</taxon>
        <taxon>Metamonada</taxon>
        <taxon>Preaxostyla</taxon>
        <taxon>Paratrimastigidae</taxon>
        <taxon>Paratrimastix</taxon>
    </lineage>
</organism>
<keyword evidence="3" id="KW-1185">Reference proteome</keyword>
<accession>A0ABQ8UUM1</accession>
<dbReference type="Proteomes" id="UP001141327">
    <property type="component" value="Unassembled WGS sequence"/>
</dbReference>
<feature type="compositionally biased region" description="Polar residues" evidence="1">
    <location>
        <begin position="39"/>
        <end position="48"/>
    </location>
</feature>
<feature type="region of interest" description="Disordered" evidence="1">
    <location>
        <begin position="25"/>
        <end position="87"/>
    </location>
</feature>